<dbReference type="AlphaFoldDB" id="A0A974PRQ8"/>
<sequence length="429" mass="47971">MSQSRVYGFFGTILDSLDMAVCLFDAEDHTLLWNDTFLRFFPEHAGHVYAGEPYRENLRRFYDARLAGEERRNIDRYIEEGIARHRAQSRPFVFLHLGRRLRVASLPTPDGHRLRIWQQLSEERKAAGPGGWDAFPIDLLDHIADGAMVLDQNDRIIATNDEFRALYDVPEGQSVIGSTLVDVVCAAWIKAQQPDRWSDGFVPDNLHFVGAPFEIELPGGRWRRVIARRSAAGIGYFTHSDITELKRQQTELKRALDELSAIAATDVLTGLANRRRFDEAMGDVWARCARWGTPAAVLLIDLDHFKLVNDRFGHAAGDECLRRVAAAVRGAVTRPGDLAARHGGEEFAVLLPNATAEEALAVAQSIRRAMRIELWAEVHPDLKVLTASVGICAIAAVGAVPADAAMRRADEALYRAKHRGRDRIEVQRA</sequence>
<dbReference type="SUPFAM" id="SSF55073">
    <property type="entry name" value="Nucleotide cyclase"/>
    <property type="match status" value="1"/>
</dbReference>
<dbReference type="PROSITE" id="PS50887">
    <property type="entry name" value="GGDEF"/>
    <property type="match status" value="1"/>
</dbReference>
<dbReference type="SMART" id="SM00267">
    <property type="entry name" value="GGDEF"/>
    <property type="match status" value="1"/>
</dbReference>
<dbReference type="EMBL" id="CP063362">
    <property type="protein sequence ID" value="QRG08522.1"/>
    <property type="molecule type" value="Genomic_DNA"/>
</dbReference>
<dbReference type="PANTHER" id="PTHR45138">
    <property type="entry name" value="REGULATORY COMPONENTS OF SENSORY TRANSDUCTION SYSTEM"/>
    <property type="match status" value="1"/>
</dbReference>
<dbReference type="GO" id="GO:0052621">
    <property type="term" value="F:diguanylate cyclase activity"/>
    <property type="evidence" value="ECO:0007669"/>
    <property type="project" value="UniProtKB-EC"/>
</dbReference>
<dbReference type="InterPro" id="IPR029787">
    <property type="entry name" value="Nucleotide_cyclase"/>
</dbReference>
<dbReference type="KEGG" id="xdi:EZH22_09670"/>
<keyword evidence="5" id="KW-1185">Reference proteome</keyword>
<dbReference type="InterPro" id="IPR000160">
    <property type="entry name" value="GGDEF_dom"/>
</dbReference>
<comment type="catalytic activity">
    <reaction evidence="2">
        <text>2 GTP = 3',3'-c-di-GMP + 2 diphosphate</text>
        <dbReference type="Rhea" id="RHEA:24898"/>
        <dbReference type="ChEBI" id="CHEBI:33019"/>
        <dbReference type="ChEBI" id="CHEBI:37565"/>
        <dbReference type="ChEBI" id="CHEBI:58805"/>
        <dbReference type="EC" id="2.7.7.65"/>
    </reaction>
</comment>
<dbReference type="Gene3D" id="3.30.450.20">
    <property type="entry name" value="PAS domain"/>
    <property type="match status" value="1"/>
</dbReference>
<dbReference type="InterPro" id="IPR000014">
    <property type="entry name" value="PAS"/>
</dbReference>
<dbReference type="SMART" id="SM00091">
    <property type="entry name" value="PAS"/>
    <property type="match status" value="2"/>
</dbReference>
<reference evidence="4 5" key="1">
    <citation type="submission" date="2020-10" db="EMBL/GenBank/DDBJ databases">
        <title>Degradation of 1,4-Dioxane by Xanthobacter sp. YN2, via a Novel Group-2 Soluble Di-Iron Monooxygenase.</title>
        <authorList>
            <person name="Ma F."/>
            <person name="Wang Y."/>
            <person name="Yang J."/>
            <person name="Guo H."/>
            <person name="Su D."/>
            <person name="Yu L."/>
        </authorList>
    </citation>
    <scope>NUCLEOTIDE SEQUENCE [LARGE SCALE GENOMIC DNA]</scope>
    <source>
        <strain evidence="4 5">YN2</strain>
    </source>
</reference>
<evidence type="ECO:0000256" key="2">
    <source>
        <dbReference type="ARBA" id="ARBA00034247"/>
    </source>
</evidence>
<name>A0A974PRQ8_9HYPH</name>
<accession>A0A974PRQ8</accession>
<dbReference type="Gene3D" id="3.30.70.270">
    <property type="match status" value="1"/>
</dbReference>
<dbReference type="Proteomes" id="UP000596427">
    <property type="component" value="Chromosome"/>
</dbReference>
<organism evidence="4 5">
    <name type="scientific">Xanthobacter dioxanivorans</name>
    <dbReference type="NCBI Taxonomy" id="2528964"/>
    <lineage>
        <taxon>Bacteria</taxon>
        <taxon>Pseudomonadati</taxon>
        <taxon>Pseudomonadota</taxon>
        <taxon>Alphaproteobacteria</taxon>
        <taxon>Hyphomicrobiales</taxon>
        <taxon>Xanthobacteraceae</taxon>
        <taxon>Xanthobacter</taxon>
    </lineage>
</organism>
<dbReference type="Pfam" id="PF12860">
    <property type="entry name" value="PAS_7"/>
    <property type="match status" value="2"/>
</dbReference>
<dbReference type="EC" id="2.7.7.65" evidence="1"/>
<feature type="domain" description="GGDEF" evidence="3">
    <location>
        <begin position="293"/>
        <end position="429"/>
    </location>
</feature>
<evidence type="ECO:0000313" key="5">
    <source>
        <dbReference type="Proteomes" id="UP000596427"/>
    </source>
</evidence>
<dbReference type="PANTHER" id="PTHR45138:SF9">
    <property type="entry name" value="DIGUANYLATE CYCLASE DGCM-RELATED"/>
    <property type="match status" value="1"/>
</dbReference>
<gene>
    <name evidence="4" type="ORF">EZH22_09670</name>
</gene>
<dbReference type="GO" id="GO:1902201">
    <property type="term" value="P:negative regulation of bacterial-type flagellum-dependent cell motility"/>
    <property type="evidence" value="ECO:0007669"/>
    <property type="project" value="TreeGrafter"/>
</dbReference>
<dbReference type="FunFam" id="3.30.70.270:FF:000001">
    <property type="entry name" value="Diguanylate cyclase domain protein"/>
    <property type="match status" value="1"/>
</dbReference>
<dbReference type="InterPro" id="IPR050469">
    <property type="entry name" value="Diguanylate_Cyclase"/>
</dbReference>
<dbReference type="InterPro" id="IPR035965">
    <property type="entry name" value="PAS-like_dom_sf"/>
</dbReference>
<dbReference type="Pfam" id="PF00990">
    <property type="entry name" value="GGDEF"/>
    <property type="match status" value="1"/>
</dbReference>
<evidence type="ECO:0000259" key="3">
    <source>
        <dbReference type="PROSITE" id="PS50887"/>
    </source>
</evidence>
<evidence type="ECO:0000256" key="1">
    <source>
        <dbReference type="ARBA" id="ARBA00012528"/>
    </source>
</evidence>
<evidence type="ECO:0000313" key="4">
    <source>
        <dbReference type="EMBL" id="QRG08522.1"/>
    </source>
</evidence>
<dbReference type="GO" id="GO:0043709">
    <property type="term" value="P:cell adhesion involved in single-species biofilm formation"/>
    <property type="evidence" value="ECO:0007669"/>
    <property type="project" value="TreeGrafter"/>
</dbReference>
<proteinExistence type="predicted"/>
<dbReference type="RefSeq" id="WP_203195433.1">
    <property type="nucleotide sequence ID" value="NZ_CP063362.1"/>
</dbReference>
<dbReference type="NCBIfam" id="TIGR00254">
    <property type="entry name" value="GGDEF"/>
    <property type="match status" value="1"/>
</dbReference>
<dbReference type="GO" id="GO:0005886">
    <property type="term" value="C:plasma membrane"/>
    <property type="evidence" value="ECO:0007669"/>
    <property type="project" value="TreeGrafter"/>
</dbReference>
<dbReference type="InterPro" id="IPR043128">
    <property type="entry name" value="Rev_trsase/Diguanyl_cyclase"/>
</dbReference>
<dbReference type="SUPFAM" id="SSF55785">
    <property type="entry name" value="PYP-like sensor domain (PAS domain)"/>
    <property type="match status" value="1"/>
</dbReference>
<protein>
    <recommendedName>
        <fullName evidence="1">diguanylate cyclase</fullName>
        <ecNumber evidence="1">2.7.7.65</ecNumber>
    </recommendedName>
</protein>
<dbReference type="CDD" id="cd01949">
    <property type="entry name" value="GGDEF"/>
    <property type="match status" value="1"/>
</dbReference>